<dbReference type="AlphaFoldDB" id="A0A401G485"/>
<sequence>MKPFGIWLIISLLGFGGLGSASHLYLSRHPRKVLVALDSSFPMKPVWPRVDQTLETLGRRRYTQFGLITEKNRIHSWAPRLTPGRITPYAPRDFSKLENATGYPETEAADEKILLTNATQEHLARMDTWEVIRLTP</sequence>
<evidence type="ECO:0000313" key="2">
    <source>
        <dbReference type="Proteomes" id="UP000288096"/>
    </source>
</evidence>
<reference evidence="2" key="2">
    <citation type="submission" date="2019-01" db="EMBL/GenBank/DDBJ databases">
        <title>Genome sequence of Desulfonema ishimotonii strain Tokyo 01.</title>
        <authorList>
            <person name="Fukui M."/>
        </authorList>
    </citation>
    <scope>NUCLEOTIDE SEQUENCE [LARGE SCALE GENOMIC DNA]</scope>
    <source>
        <strain evidence="2">Tokyo 01</strain>
    </source>
</reference>
<organism evidence="1 2">
    <name type="scientific">Desulfonema ishimotonii</name>
    <dbReference type="NCBI Taxonomy" id="45657"/>
    <lineage>
        <taxon>Bacteria</taxon>
        <taxon>Pseudomonadati</taxon>
        <taxon>Thermodesulfobacteriota</taxon>
        <taxon>Desulfobacteria</taxon>
        <taxon>Desulfobacterales</taxon>
        <taxon>Desulfococcaceae</taxon>
        <taxon>Desulfonema</taxon>
    </lineage>
</organism>
<name>A0A401G485_9BACT</name>
<keyword evidence="2" id="KW-1185">Reference proteome</keyword>
<dbReference type="OrthoDB" id="9933562at2"/>
<gene>
    <name evidence="1" type="ORF">DENIS_4935</name>
</gene>
<reference evidence="2" key="1">
    <citation type="submission" date="2017-11" db="EMBL/GenBank/DDBJ databases">
        <authorList>
            <person name="Watanabe M."/>
            <person name="Kojima H."/>
        </authorList>
    </citation>
    <scope>NUCLEOTIDE SEQUENCE [LARGE SCALE GENOMIC DNA]</scope>
    <source>
        <strain evidence="2">Tokyo 01</strain>
    </source>
</reference>
<protein>
    <submittedName>
        <fullName evidence="1">Uncharacterized protein</fullName>
    </submittedName>
</protein>
<accession>A0A401G485</accession>
<dbReference type="Proteomes" id="UP000288096">
    <property type="component" value="Unassembled WGS sequence"/>
</dbReference>
<evidence type="ECO:0000313" key="1">
    <source>
        <dbReference type="EMBL" id="GBC63935.1"/>
    </source>
</evidence>
<dbReference type="RefSeq" id="WP_124330955.1">
    <property type="nucleotide sequence ID" value="NZ_BEXT01000001.1"/>
</dbReference>
<dbReference type="EMBL" id="BEXT01000001">
    <property type="protein sequence ID" value="GBC63935.1"/>
    <property type="molecule type" value="Genomic_DNA"/>
</dbReference>
<comment type="caution">
    <text evidence="1">The sequence shown here is derived from an EMBL/GenBank/DDBJ whole genome shotgun (WGS) entry which is preliminary data.</text>
</comment>
<proteinExistence type="predicted"/>